<dbReference type="PROSITE" id="PS51866">
    <property type="entry name" value="MOP"/>
    <property type="match status" value="1"/>
</dbReference>
<accession>A0ABD5SFQ5</accession>
<evidence type="ECO:0000259" key="3">
    <source>
        <dbReference type="PROSITE" id="PS51866"/>
    </source>
</evidence>
<sequence length="77" mass="8036">ATDSSILNILPATIRQLTPTSDGACAVTLTVGEQVLRALVSAYSAKNLSLTIGKQVYAQIKGTIALADNTPTKPQHD</sequence>
<dbReference type="Pfam" id="PF03459">
    <property type="entry name" value="TOBE"/>
    <property type="match status" value="1"/>
</dbReference>
<proteinExistence type="predicted"/>
<evidence type="ECO:0000313" key="5">
    <source>
        <dbReference type="Proteomes" id="UP001596442"/>
    </source>
</evidence>
<keyword evidence="2" id="KW-0500">Molybdenum</keyword>
<name>A0ABD5SFQ5_9EURY</name>
<dbReference type="RefSeq" id="WP_379784218.1">
    <property type="nucleotide sequence ID" value="NZ_JBHSWW010000639.1"/>
</dbReference>
<keyword evidence="5" id="KW-1185">Reference proteome</keyword>
<dbReference type="Gene3D" id="2.40.50.100">
    <property type="match status" value="1"/>
</dbReference>
<feature type="non-terminal residue" evidence="4">
    <location>
        <position position="1"/>
    </location>
</feature>
<evidence type="ECO:0000256" key="2">
    <source>
        <dbReference type="ARBA" id="ARBA00022505"/>
    </source>
</evidence>
<dbReference type="SUPFAM" id="SSF50331">
    <property type="entry name" value="MOP-like"/>
    <property type="match status" value="1"/>
</dbReference>
<dbReference type="InterPro" id="IPR008995">
    <property type="entry name" value="Mo/tungstate-bd_C_term_dom"/>
</dbReference>
<dbReference type="AlphaFoldDB" id="A0ABD5SFQ5"/>
<feature type="domain" description="Mop" evidence="3">
    <location>
        <begin position="3"/>
        <end position="69"/>
    </location>
</feature>
<comment type="subcellular location">
    <subcellularLocation>
        <location evidence="1">Cell membrane</location>
        <topology evidence="1">Peripheral membrane protein</topology>
    </subcellularLocation>
</comment>
<evidence type="ECO:0000256" key="1">
    <source>
        <dbReference type="ARBA" id="ARBA00004202"/>
    </source>
</evidence>
<reference evidence="4 5" key="1">
    <citation type="journal article" date="2019" name="Int. J. Syst. Evol. Microbiol.">
        <title>The Global Catalogue of Microorganisms (GCM) 10K type strain sequencing project: providing services to taxonomists for standard genome sequencing and annotation.</title>
        <authorList>
            <consortium name="The Broad Institute Genomics Platform"/>
            <consortium name="The Broad Institute Genome Sequencing Center for Infectious Disease"/>
            <person name="Wu L."/>
            <person name="Ma J."/>
        </authorList>
    </citation>
    <scope>NUCLEOTIDE SEQUENCE [LARGE SCALE GENOMIC DNA]</scope>
    <source>
        <strain evidence="4 5">CGMCC 1.3239</strain>
    </source>
</reference>
<protein>
    <submittedName>
        <fullName evidence="4">TOBE domain-containing protein</fullName>
    </submittedName>
</protein>
<organism evidence="4 5">
    <name type="scientific">Halorubrum tibetense</name>
    <dbReference type="NCBI Taxonomy" id="175631"/>
    <lineage>
        <taxon>Archaea</taxon>
        <taxon>Methanobacteriati</taxon>
        <taxon>Methanobacteriota</taxon>
        <taxon>Stenosarchaea group</taxon>
        <taxon>Halobacteria</taxon>
        <taxon>Halobacteriales</taxon>
        <taxon>Haloferacaceae</taxon>
        <taxon>Halorubrum</taxon>
    </lineage>
</organism>
<dbReference type="InterPro" id="IPR005116">
    <property type="entry name" value="Transp-assoc_OB_typ1"/>
</dbReference>
<dbReference type="GO" id="GO:0005886">
    <property type="term" value="C:plasma membrane"/>
    <property type="evidence" value="ECO:0007669"/>
    <property type="project" value="UniProtKB-SubCell"/>
</dbReference>
<gene>
    <name evidence="4" type="ORF">ACFQEU_17475</name>
</gene>
<dbReference type="Proteomes" id="UP001596442">
    <property type="component" value="Unassembled WGS sequence"/>
</dbReference>
<evidence type="ECO:0000313" key="4">
    <source>
        <dbReference type="EMBL" id="MFC6755241.1"/>
    </source>
</evidence>
<comment type="caution">
    <text evidence="4">The sequence shown here is derived from an EMBL/GenBank/DDBJ whole genome shotgun (WGS) entry which is preliminary data.</text>
</comment>
<dbReference type="EMBL" id="JBHSWW010000639">
    <property type="protein sequence ID" value="MFC6755241.1"/>
    <property type="molecule type" value="Genomic_DNA"/>
</dbReference>
<dbReference type="InterPro" id="IPR004606">
    <property type="entry name" value="Mop_domain"/>
</dbReference>